<feature type="domain" description="C-type lectin" evidence="15">
    <location>
        <begin position="42"/>
        <end position="159"/>
    </location>
</feature>
<sequence>FCNHDIMFLGTWAALLMLLILIPLSCENEISPARCQKSQKAFRDSCFEFPALQLSFFRAQTWCEERRGHLVFITDEDTQSFLQRHLDPGTDVWIGLISSIDSSNKGGHGWLDGSPVGFSKWMDDDDLALNATCGRILGRSEYQWGATSDCTQTLPFICQFESGRAIVCADYNATLQCDPGRVVMIGSSFYGRNSLYYCRSAVPPPVTLTPPCSSWVDVTQATAGKIIVIPLQMNTCTLVTDLSEKNITHRYTHQSTFTMTANCTHAEVSISAQEVIAVEEPVTEVEVIMCYAGNQSFTANNCTALHGAQLLLQMELKSGSCQNDANAYTVILKGNISLSSLYVFNENVPQNMTVSEEKVKQLGPGCHNLTLSASNHITSSRVSRDFQVTQFVQIERLKKTLKIIHIVQKVTFSFQVRDSNTDFSSVDDLRRMIEEVVTLLKEQSQLSGATLGQLFDSVAKKMNSQLYESQKSDVEKVQERYTWLVPPESLHGRIGPHSLLIRPIVGNGIKSITGSLSVTAITASCKYWVPSLLDWSNEGCRVGYNTSSSSVHCLCNHLTTFGGSFFVTPNLVDPSRSAELFATFADNPVVVCFVMALVILYFLVLVWARWKDVKDTSKVNVTVLRDNNPLDRYYYLLSVKTGHRIGASTSSQVTITLLGAETNSEPHHLTDAKKQVFQRGAMDMFLLSTPFSLGNLQAIRMWHNNSGNSPDWFVSSVSVQDLQTKQKWYFLCNCWLSVDQDDCALDKVIPLPTELELKKFSHLFFLRTTRDFSDGHLWLSVVARPPSSTFTCVQRVSCCFSLLLCTMLTSIMFYGIPTDPSEQTLDLGHFEFTWQQFMVGVQSSLIMFPVNILIVGIFRWTRPRETPCCQRKKKKPKTTLEEVINSSHTAAINTKANITVDTFIMDITRLSRSLSETLQINSEFEPEETNDINAILSVMEDAVQQNYKTKNSVVLHPVMVEGTEKKTQYVFDQLCHIEEELVLLGPENFPTANSYSQAVEQVHGMKKLLENQLSEEENLSTAAEQSNVDEKKKKKKCCAGGLPWWFVFFGWLLVLATSSVSAYFTMLYGLKFGKERSISWLVSLVVSFFQSLLLIQPLKVICFAVFFALVIKKVDDEDDHEDAHALRRVAGIYEPPPMSDIERMKRNRILEQKAFALFWEIITYLCFMWMLLLVAYGQRDPNAYFLNQHIRKSFSGNTLNSLSISDVFTWANTSLIDNLFGVYPGFITDGNSKLVGNARLRQLRVQKNSCKISSYMNQLVSDCHAPYSWDTEDTGFYEPGWHRIVTDNSTSSSTNCSSSTSSSPWTYQTQEQLRSHPTWGRLGVYRGGGFVVELGPDLTNASRLHLFSSKWLDTYTRALIVEFTVYNANVNLFCMVTLMLETAAVGVFQFHNELQSIRLYQSTSGLPIFVMAAEIIYLLFVLYYMFLQGKLMRTQRWMYFKNMWNLLELSIIMLTWSAVAVFIIRTVFGNRDLDYYQNHKDKFASFYQTASADCVLNYLIAFIVLLSTVKLWRLLRLNSKMNMLTATLQRASGDIFSFLVVIIVMLIAYSFTSNVLYGWKISSYKTLFDAVMTIICLQVGMFNYSEVLDNTSLLGGLLFGSCVIFMTYVVLNLFISVILVAFNEEQIHHKVIFHVVFLLLMRLVLKTRSRCRG</sequence>
<comment type="caution">
    <text evidence="11">Lacks conserved residue(s) required for the propagation of feature annotation.</text>
</comment>
<dbReference type="InterPro" id="IPR003915">
    <property type="entry name" value="PKD_2"/>
</dbReference>
<reference evidence="18" key="1">
    <citation type="submission" date="2020-06" db="EMBL/GenBank/DDBJ databases">
        <authorList>
            <consortium name="Wellcome Sanger Institute Data Sharing"/>
        </authorList>
    </citation>
    <scope>NUCLEOTIDE SEQUENCE [LARGE SCALE GENOMIC DNA]</scope>
</reference>
<dbReference type="FunFam" id="2.60.60.20:FF:000008">
    <property type="entry name" value="Polycystic kidney disease 1-like 2, isoform CRA_a"/>
    <property type="match status" value="1"/>
</dbReference>
<comment type="similarity">
    <text evidence="2">Belongs to the polycystin family.</text>
</comment>
<feature type="chain" id="PRO_5034658022" evidence="14">
    <location>
        <begin position="28"/>
        <end position="1653"/>
    </location>
</feature>
<feature type="transmembrane region" description="Helical" evidence="13">
    <location>
        <begin position="1078"/>
        <end position="1111"/>
    </location>
</feature>
<dbReference type="Gene3D" id="3.10.100.10">
    <property type="entry name" value="Mannose-Binding Protein A, subunit A"/>
    <property type="match status" value="1"/>
</dbReference>
<dbReference type="InterPro" id="IPR046791">
    <property type="entry name" value="Polycystin_dom"/>
</dbReference>
<evidence type="ECO:0000256" key="8">
    <source>
        <dbReference type="ARBA" id="ARBA00023157"/>
    </source>
</evidence>
<proteinExistence type="inferred from homology"/>
<evidence type="ECO:0000256" key="11">
    <source>
        <dbReference type="PROSITE-ProRule" id="PRU00152"/>
    </source>
</evidence>
<dbReference type="SMART" id="SM00308">
    <property type="entry name" value="LH2"/>
    <property type="match status" value="1"/>
</dbReference>
<feature type="transmembrane region" description="Helical" evidence="13">
    <location>
        <begin position="1564"/>
        <end position="1584"/>
    </location>
</feature>
<evidence type="ECO:0000256" key="13">
    <source>
        <dbReference type="SAM" id="Phobius"/>
    </source>
</evidence>
<evidence type="ECO:0000259" key="17">
    <source>
        <dbReference type="PROSITE" id="PS50221"/>
    </source>
</evidence>
<keyword evidence="5" id="KW-0430">Lectin</keyword>
<keyword evidence="7 13" id="KW-0472">Membrane</keyword>
<comment type="subcellular location">
    <subcellularLocation>
        <location evidence="1">Membrane</location>
        <topology evidence="1">Multi-pass membrane protein</topology>
    </subcellularLocation>
</comment>
<evidence type="ECO:0000313" key="18">
    <source>
        <dbReference type="Ensembl" id="ENSGWIP00000044405.1"/>
    </source>
</evidence>
<keyword evidence="4 14" id="KW-0732">Signal</keyword>
<reference evidence="18" key="3">
    <citation type="submission" date="2025-09" db="UniProtKB">
        <authorList>
            <consortium name="Ensembl"/>
        </authorList>
    </citation>
    <scope>IDENTIFICATION</scope>
</reference>
<dbReference type="InterPro" id="IPR046338">
    <property type="entry name" value="GAIN_dom_sf"/>
</dbReference>
<dbReference type="Pfam" id="PF01477">
    <property type="entry name" value="PLAT"/>
    <property type="match status" value="1"/>
</dbReference>
<dbReference type="InterPro" id="IPR042060">
    <property type="entry name" value="PLAT_polycystin1"/>
</dbReference>
<dbReference type="GO" id="GO:0030246">
    <property type="term" value="F:carbohydrate binding"/>
    <property type="evidence" value="ECO:0007669"/>
    <property type="project" value="UniProtKB-KW"/>
</dbReference>
<dbReference type="PROSITE" id="PS50221">
    <property type="entry name" value="GAIN_B"/>
    <property type="match status" value="1"/>
</dbReference>
<evidence type="ECO:0000256" key="12">
    <source>
        <dbReference type="SAM" id="Coils"/>
    </source>
</evidence>
<feature type="transmembrane region" description="Helical" evidence="13">
    <location>
        <begin position="1495"/>
        <end position="1515"/>
    </location>
</feature>
<feature type="coiled-coil region" evidence="12">
    <location>
        <begin position="999"/>
        <end position="1026"/>
    </location>
</feature>
<dbReference type="InterPro" id="IPR036392">
    <property type="entry name" value="PLAT/LH2_dom_sf"/>
</dbReference>
<dbReference type="Pfam" id="PF20519">
    <property type="entry name" value="Polycystin_dom"/>
    <property type="match status" value="1"/>
</dbReference>
<feature type="transmembrane region" description="Helical" evidence="13">
    <location>
        <begin position="1042"/>
        <end position="1066"/>
    </location>
</feature>
<dbReference type="CDD" id="cd01752">
    <property type="entry name" value="PLAT_polycystin"/>
    <property type="match status" value="1"/>
</dbReference>
<evidence type="ECO:0000256" key="1">
    <source>
        <dbReference type="ARBA" id="ARBA00004141"/>
    </source>
</evidence>
<dbReference type="SUPFAM" id="SSF56436">
    <property type="entry name" value="C-type lectin-like"/>
    <property type="match status" value="1"/>
</dbReference>
<evidence type="ECO:0000259" key="15">
    <source>
        <dbReference type="PROSITE" id="PS50041"/>
    </source>
</evidence>
<dbReference type="InterPro" id="IPR001024">
    <property type="entry name" value="PLAT/LH2_dom"/>
</dbReference>
<feature type="transmembrane region" description="Helical" evidence="13">
    <location>
        <begin position="796"/>
        <end position="816"/>
    </location>
</feature>
<feature type="transmembrane region" description="Helical" evidence="13">
    <location>
        <begin position="1596"/>
        <end position="1621"/>
    </location>
</feature>
<feature type="disulfide bond" evidence="10">
    <location>
        <begin position="1250"/>
        <end position="1263"/>
    </location>
</feature>
<feature type="transmembrane region" description="Helical" evidence="13">
    <location>
        <begin position="588"/>
        <end position="608"/>
    </location>
</feature>
<evidence type="ECO:0000256" key="6">
    <source>
        <dbReference type="ARBA" id="ARBA00022989"/>
    </source>
</evidence>
<feature type="transmembrane region" description="Helical" evidence="13">
    <location>
        <begin position="836"/>
        <end position="858"/>
    </location>
</feature>
<keyword evidence="12" id="KW-0175">Coiled coil</keyword>
<dbReference type="CDD" id="cd00037">
    <property type="entry name" value="CLECT"/>
    <property type="match status" value="1"/>
</dbReference>
<dbReference type="GO" id="GO:0005262">
    <property type="term" value="F:calcium channel activity"/>
    <property type="evidence" value="ECO:0007669"/>
    <property type="project" value="TreeGrafter"/>
</dbReference>
<dbReference type="InterPro" id="IPR013122">
    <property type="entry name" value="PKD1_2_channel"/>
</dbReference>
<dbReference type="PANTHER" id="PTHR10877">
    <property type="entry name" value="POLYCYSTIN FAMILY MEMBER"/>
    <property type="match status" value="1"/>
</dbReference>
<feature type="signal peptide" evidence="14">
    <location>
        <begin position="1"/>
        <end position="27"/>
    </location>
</feature>
<keyword evidence="3 13" id="KW-0812">Transmembrane</keyword>
<dbReference type="Gene3D" id="2.60.60.20">
    <property type="entry name" value="PLAT/LH2 domain"/>
    <property type="match status" value="1"/>
</dbReference>
<evidence type="ECO:0000256" key="4">
    <source>
        <dbReference type="ARBA" id="ARBA00022729"/>
    </source>
</evidence>
<dbReference type="Gene3D" id="2.60.220.50">
    <property type="match status" value="1"/>
</dbReference>
<evidence type="ECO:0000313" key="19">
    <source>
        <dbReference type="Proteomes" id="UP000694680"/>
    </source>
</evidence>
<keyword evidence="6 13" id="KW-1133">Transmembrane helix</keyword>
<dbReference type="PRINTS" id="PR01433">
    <property type="entry name" value="POLYCYSTIN2"/>
</dbReference>
<dbReference type="SMART" id="SM00303">
    <property type="entry name" value="GPS"/>
    <property type="match status" value="1"/>
</dbReference>
<dbReference type="PANTHER" id="PTHR10877:SF134">
    <property type="entry name" value="POLYCYSTIN-1-LIKE PROTEIN 2"/>
    <property type="match status" value="1"/>
</dbReference>
<feature type="transmembrane region" description="Helical" evidence="13">
    <location>
        <begin position="1406"/>
        <end position="1426"/>
    </location>
</feature>
<feature type="transmembrane region" description="Helical" evidence="13">
    <location>
        <begin position="1154"/>
        <end position="1176"/>
    </location>
</feature>
<dbReference type="InterPro" id="IPR016187">
    <property type="entry name" value="CTDL_fold"/>
</dbReference>
<dbReference type="GO" id="GO:0050982">
    <property type="term" value="P:detection of mechanical stimulus"/>
    <property type="evidence" value="ECO:0007669"/>
    <property type="project" value="TreeGrafter"/>
</dbReference>
<keyword evidence="19" id="KW-1185">Reference proteome</keyword>
<dbReference type="InterPro" id="IPR057244">
    <property type="entry name" value="GAIN_B"/>
</dbReference>
<dbReference type="PROSITE" id="PS50095">
    <property type="entry name" value="PLAT"/>
    <property type="match status" value="1"/>
</dbReference>
<keyword evidence="9" id="KW-0325">Glycoprotein</keyword>
<dbReference type="Proteomes" id="UP000694680">
    <property type="component" value="Chromosome 21"/>
</dbReference>
<feature type="transmembrane region" description="Helical" evidence="13">
    <location>
        <begin position="1446"/>
        <end position="1468"/>
    </location>
</feature>
<evidence type="ECO:0000259" key="16">
    <source>
        <dbReference type="PROSITE" id="PS50095"/>
    </source>
</evidence>
<dbReference type="InterPro" id="IPR016186">
    <property type="entry name" value="C-type_lectin-like/link_sf"/>
</dbReference>
<feature type="domain" description="PLAT" evidence="16">
    <location>
        <begin position="633"/>
        <end position="750"/>
    </location>
</feature>
<dbReference type="GO" id="GO:0005509">
    <property type="term" value="F:calcium ion binding"/>
    <property type="evidence" value="ECO:0007669"/>
    <property type="project" value="InterPro"/>
</dbReference>
<protein>
    <submittedName>
        <fullName evidence="18">Polycystic kidney disease 1 like 2a</fullName>
    </submittedName>
</protein>
<dbReference type="InterPro" id="IPR000203">
    <property type="entry name" value="GPS"/>
</dbReference>
<evidence type="ECO:0000256" key="7">
    <source>
        <dbReference type="ARBA" id="ARBA00023136"/>
    </source>
</evidence>
<keyword evidence="8" id="KW-1015">Disulfide bond</keyword>
<dbReference type="InterPro" id="IPR001304">
    <property type="entry name" value="C-type_lectin-like"/>
</dbReference>
<evidence type="ECO:0000256" key="5">
    <source>
        <dbReference type="ARBA" id="ARBA00022734"/>
    </source>
</evidence>
<accession>A0A8C5HFB0</accession>
<dbReference type="FunFam" id="1.10.287.70:FF:000086">
    <property type="entry name" value="Polycystic kidney disease 2"/>
    <property type="match status" value="1"/>
</dbReference>
<dbReference type="SMART" id="SM00034">
    <property type="entry name" value="CLECT"/>
    <property type="match status" value="1"/>
</dbReference>
<evidence type="ECO:0000256" key="10">
    <source>
        <dbReference type="PIRSR" id="PIRSR603915-2"/>
    </source>
</evidence>
<feature type="domain" description="GAIN-B" evidence="17">
    <location>
        <begin position="442"/>
        <end position="573"/>
    </location>
</feature>
<dbReference type="SUPFAM" id="SSF49723">
    <property type="entry name" value="Lipase/lipooxygenase domain (PLAT/LH2 domain)"/>
    <property type="match status" value="1"/>
</dbReference>
<dbReference type="GO" id="GO:0016020">
    <property type="term" value="C:membrane"/>
    <property type="evidence" value="ECO:0007669"/>
    <property type="project" value="UniProtKB-SubCell"/>
</dbReference>
<dbReference type="Pfam" id="PF08016">
    <property type="entry name" value="PKD_channel"/>
    <property type="match status" value="1"/>
</dbReference>
<organism evidence="18 19">
    <name type="scientific">Gouania willdenowi</name>
    <name type="common">Blunt-snouted clingfish</name>
    <name type="synonym">Lepadogaster willdenowi</name>
    <dbReference type="NCBI Taxonomy" id="441366"/>
    <lineage>
        <taxon>Eukaryota</taxon>
        <taxon>Metazoa</taxon>
        <taxon>Chordata</taxon>
        <taxon>Craniata</taxon>
        <taxon>Vertebrata</taxon>
        <taxon>Euteleostomi</taxon>
        <taxon>Actinopterygii</taxon>
        <taxon>Neopterygii</taxon>
        <taxon>Teleostei</taxon>
        <taxon>Neoteleostei</taxon>
        <taxon>Acanthomorphata</taxon>
        <taxon>Ovalentaria</taxon>
        <taxon>Blenniimorphae</taxon>
        <taxon>Blenniiformes</taxon>
        <taxon>Gobiesocoidei</taxon>
        <taxon>Gobiesocidae</taxon>
        <taxon>Gobiesocinae</taxon>
        <taxon>Gouania</taxon>
    </lineage>
</organism>
<dbReference type="Ensembl" id="ENSGWIT00000048142.1">
    <property type="protein sequence ID" value="ENSGWIP00000044405.1"/>
    <property type="gene ID" value="ENSGWIG00000022113.1"/>
</dbReference>
<feature type="transmembrane region" description="Helical" evidence="13">
    <location>
        <begin position="1535"/>
        <end position="1552"/>
    </location>
</feature>
<dbReference type="InterPro" id="IPR051223">
    <property type="entry name" value="Polycystin"/>
</dbReference>
<dbReference type="PROSITE" id="PS50041">
    <property type="entry name" value="C_TYPE_LECTIN_2"/>
    <property type="match status" value="1"/>
</dbReference>
<evidence type="ECO:0000256" key="2">
    <source>
        <dbReference type="ARBA" id="ARBA00007200"/>
    </source>
</evidence>
<reference evidence="18" key="2">
    <citation type="submission" date="2025-08" db="UniProtKB">
        <authorList>
            <consortium name="Ensembl"/>
        </authorList>
    </citation>
    <scope>IDENTIFICATION</scope>
</reference>
<dbReference type="Pfam" id="PF00059">
    <property type="entry name" value="Lectin_C"/>
    <property type="match status" value="1"/>
</dbReference>
<evidence type="ECO:0000256" key="9">
    <source>
        <dbReference type="ARBA" id="ARBA00023180"/>
    </source>
</evidence>
<dbReference type="Pfam" id="PF01825">
    <property type="entry name" value="GPS"/>
    <property type="match status" value="1"/>
</dbReference>
<feature type="transmembrane region" description="Helical" evidence="13">
    <location>
        <begin position="1627"/>
        <end position="1645"/>
    </location>
</feature>
<evidence type="ECO:0000256" key="14">
    <source>
        <dbReference type="SAM" id="SignalP"/>
    </source>
</evidence>
<name>A0A8C5HFB0_GOUWI</name>
<evidence type="ECO:0000256" key="3">
    <source>
        <dbReference type="ARBA" id="ARBA00022692"/>
    </source>
</evidence>